<dbReference type="InterPro" id="IPR029052">
    <property type="entry name" value="Metallo-depent_PP-like"/>
</dbReference>
<evidence type="ECO:0000259" key="1">
    <source>
        <dbReference type="Pfam" id="PF00149"/>
    </source>
</evidence>
<dbReference type="InterPro" id="IPR004843">
    <property type="entry name" value="Calcineurin-like_PHP"/>
</dbReference>
<evidence type="ECO:0000313" key="3">
    <source>
        <dbReference type="Proteomes" id="UP000812966"/>
    </source>
</evidence>
<organism evidence="2 3">
    <name type="scientific">Filobasidium floriforme</name>
    <dbReference type="NCBI Taxonomy" id="5210"/>
    <lineage>
        <taxon>Eukaryota</taxon>
        <taxon>Fungi</taxon>
        <taxon>Dikarya</taxon>
        <taxon>Basidiomycota</taxon>
        <taxon>Agaricomycotina</taxon>
        <taxon>Tremellomycetes</taxon>
        <taxon>Filobasidiales</taxon>
        <taxon>Filobasidiaceae</taxon>
        <taxon>Filobasidium</taxon>
    </lineage>
</organism>
<dbReference type="Pfam" id="PF00149">
    <property type="entry name" value="Metallophos"/>
    <property type="match status" value="1"/>
</dbReference>
<proteinExistence type="predicted"/>
<evidence type="ECO:0000313" key="2">
    <source>
        <dbReference type="EMBL" id="KAG7571330.1"/>
    </source>
</evidence>
<comment type="caution">
    <text evidence="2">The sequence shown here is derived from an EMBL/GenBank/DDBJ whole genome shotgun (WGS) entry which is preliminary data.</text>
</comment>
<dbReference type="Proteomes" id="UP000812966">
    <property type="component" value="Unassembled WGS sequence"/>
</dbReference>
<protein>
    <recommendedName>
        <fullName evidence="1">Calcineurin-like phosphoesterase domain-containing protein</fullName>
    </recommendedName>
</protein>
<dbReference type="Gene3D" id="3.60.21.10">
    <property type="match status" value="1"/>
</dbReference>
<dbReference type="SUPFAM" id="SSF56300">
    <property type="entry name" value="Metallo-dependent phosphatases"/>
    <property type="match status" value="1"/>
</dbReference>
<dbReference type="AlphaFoldDB" id="A0A8K0NQN8"/>
<dbReference type="PANTHER" id="PTHR46546:SF4">
    <property type="entry name" value="SHEWANELLA-LIKE PROTEIN PHOSPHATASE 1"/>
    <property type="match status" value="1"/>
</dbReference>
<dbReference type="OrthoDB" id="5976022at2759"/>
<keyword evidence="3" id="KW-1185">Reference proteome</keyword>
<feature type="domain" description="Calcineurin-like phosphoesterase" evidence="1">
    <location>
        <begin position="63"/>
        <end position="306"/>
    </location>
</feature>
<dbReference type="EMBL" id="JABELV010000008">
    <property type="protein sequence ID" value="KAG7571330.1"/>
    <property type="molecule type" value="Genomic_DNA"/>
</dbReference>
<accession>A0A8K0NQN8</accession>
<reference evidence="2" key="1">
    <citation type="submission" date="2020-04" db="EMBL/GenBank/DDBJ databases">
        <title>Analysis of mating type loci in Filobasidium floriforme.</title>
        <authorList>
            <person name="Nowrousian M."/>
        </authorList>
    </citation>
    <scope>NUCLEOTIDE SEQUENCE</scope>
    <source>
        <strain evidence="2">CBS 6242</strain>
    </source>
</reference>
<sequence>MSFQNQRQISLLLVLAGLGVALLLYRLASAGPKTSRRTPIYDAPAEGNAPRVYPYGKHIWNKRVVAVGDLHGDLNNAQTVLRMAGIIDNQVQWKAGETTLVQTGDMVDRGTDTIALYRMMQSLRSQAPGHGGNVVSVLGNHEIMNAIGDWRYVTPDDIKTFGGSRARQEALSSDGWLGREWLANYTVTARVPLTPYDSPEHYLAFSHGSLKPNLSLLEPFPTRPNAIGHSLLSAALTKPMPLPYPPNSYPGMPRGTGEEEKVLYGADGPLWWRGLATEENENKVCAWAKTLQQSLGVRRIIGGHTPNFDQIVNRCDSEVIIIDTGISKAYGGVLSALEITYDLYETSQTSFGGQGAQDVLVEVKVKRKTEFVEVEVVSALYPRGKVQLDRRENIVAFDTSRPAIIS</sequence>
<dbReference type="PANTHER" id="PTHR46546">
    <property type="entry name" value="SHEWANELLA-LIKE PROTEIN PHOSPHATASE 1"/>
    <property type="match status" value="1"/>
</dbReference>
<gene>
    <name evidence="2" type="ORF">FFLO_00682</name>
</gene>
<dbReference type="GO" id="GO:0016787">
    <property type="term" value="F:hydrolase activity"/>
    <property type="evidence" value="ECO:0007669"/>
    <property type="project" value="InterPro"/>
</dbReference>
<name>A0A8K0NQN8_9TREE</name>